<proteinExistence type="predicted"/>
<comment type="caution">
    <text evidence="1">The sequence shown here is derived from an EMBL/GenBank/DDBJ whole genome shotgun (WGS) entry which is preliminary data.</text>
</comment>
<dbReference type="Proteomes" id="UP001157914">
    <property type="component" value="Unassembled WGS sequence"/>
</dbReference>
<evidence type="ECO:0000313" key="2">
    <source>
        <dbReference type="Proteomes" id="UP001157914"/>
    </source>
</evidence>
<accession>A0ABY1PM76</accession>
<evidence type="ECO:0008006" key="3">
    <source>
        <dbReference type="Google" id="ProtNLM"/>
    </source>
</evidence>
<evidence type="ECO:0000313" key="1">
    <source>
        <dbReference type="EMBL" id="SMP37220.1"/>
    </source>
</evidence>
<dbReference type="EMBL" id="FXTT01000010">
    <property type="protein sequence ID" value="SMP37220.1"/>
    <property type="molecule type" value="Genomic_DNA"/>
</dbReference>
<sequence length="64" mass="6866">MEALVSSDGAQIRAMTAYSYSGNSKSINGVVMALLGQDGSEVLVYRDGNSTRLEQGEIRYNSCT</sequence>
<gene>
    <name evidence="1" type="ORF">SAMN06265374_0018</name>
</gene>
<name>A0ABY1PM76_9HYPH</name>
<protein>
    <recommendedName>
        <fullName evidence="3">C-type lysozyme inhibitor domain-containing protein</fullName>
    </recommendedName>
</protein>
<organism evidence="1 2">
    <name type="scientific">Roseibium denhamense</name>
    <dbReference type="NCBI Taxonomy" id="76305"/>
    <lineage>
        <taxon>Bacteria</taxon>
        <taxon>Pseudomonadati</taxon>
        <taxon>Pseudomonadota</taxon>
        <taxon>Alphaproteobacteria</taxon>
        <taxon>Hyphomicrobiales</taxon>
        <taxon>Stappiaceae</taxon>
        <taxon>Roseibium</taxon>
    </lineage>
</organism>
<reference evidence="1 2" key="1">
    <citation type="submission" date="2017-05" db="EMBL/GenBank/DDBJ databases">
        <authorList>
            <person name="Varghese N."/>
            <person name="Submissions S."/>
        </authorList>
    </citation>
    <scope>NUCLEOTIDE SEQUENCE [LARGE SCALE GENOMIC DNA]</scope>
    <source>
        <strain evidence="1 2">DSM 15949</strain>
    </source>
</reference>
<keyword evidence="2" id="KW-1185">Reference proteome</keyword>